<feature type="chain" id="PRO_5026049172" evidence="1">
    <location>
        <begin position="25"/>
        <end position="444"/>
    </location>
</feature>
<dbReference type="NCBIfam" id="TIGR04183">
    <property type="entry name" value="Por_Secre_tail"/>
    <property type="match status" value="1"/>
</dbReference>
<evidence type="ECO:0000256" key="1">
    <source>
        <dbReference type="SAM" id="SignalP"/>
    </source>
</evidence>
<proteinExistence type="predicted"/>
<feature type="domain" description="Secretion system C-terminal sorting" evidence="2">
    <location>
        <begin position="371"/>
        <end position="443"/>
    </location>
</feature>
<keyword evidence="4" id="KW-1185">Reference proteome</keyword>
<evidence type="ECO:0000313" key="4">
    <source>
        <dbReference type="Proteomes" id="UP000428260"/>
    </source>
</evidence>
<dbReference type="Pfam" id="PF18962">
    <property type="entry name" value="Por_Secre_tail"/>
    <property type="match status" value="1"/>
</dbReference>
<dbReference type="Gene3D" id="2.130.10.10">
    <property type="entry name" value="YVTN repeat-like/Quinoprotein amine dehydrogenase"/>
    <property type="match status" value="1"/>
</dbReference>
<protein>
    <submittedName>
        <fullName evidence="3">T9SS type A sorting domain-containing protein</fullName>
    </submittedName>
</protein>
<evidence type="ECO:0000313" key="3">
    <source>
        <dbReference type="EMBL" id="QGY42806.1"/>
    </source>
</evidence>
<sequence length="444" mass="49456">MKNVVLKCSFILTMNLLLPFLTEAQQFWNTTNEFWGGPKTGITITHDSVIIVSTNRAVMKSTNECEQLEKVLSASEIYSVFSTKEGKIFAGGLGKIFFSSDLGINWDSVSIHSNYPVIEFAENSTADIFAITSDYDEGDGVYYSGDHGVNWEKRNSGLGTHLGCSNIAVDKNDLLYLTISDEQNVGFGGLFVSDDDGLTWEKISVSVNLLSNPIRIGTTTGLSVLPNDSIYLSFYGLASNYLIQLNIYKSINDVRINNSWEVLQLMGFQNWWEDFVLNDIKITQNGDWYSSTSGTVSNGGTCYSTDGENWEILDFGLGTDILGTRSEQFFTEKENGRVFMIQMLDERIYKTNKSLYTGIRDPVQISKPISVYPNPVTNGQKITVQLQSNSHNNFVTLYDITGKTIYSSPVTSTENKIDAPGQKGVYIVEVVSDSQKYSSKLFVQ</sequence>
<dbReference type="SUPFAM" id="SSF110296">
    <property type="entry name" value="Oligoxyloglucan reducing end-specific cellobiohydrolase"/>
    <property type="match status" value="1"/>
</dbReference>
<dbReference type="EMBL" id="CP046401">
    <property type="protein sequence ID" value="QGY42806.1"/>
    <property type="molecule type" value="Genomic_DNA"/>
</dbReference>
<keyword evidence="1" id="KW-0732">Signal</keyword>
<dbReference type="InterPro" id="IPR015943">
    <property type="entry name" value="WD40/YVTN_repeat-like_dom_sf"/>
</dbReference>
<dbReference type="InterPro" id="IPR026444">
    <property type="entry name" value="Secre_tail"/>
</dbReference>
<gene>
    <name evidence="3" type="ORF">GM418_03805</name>
</gene>
<feature type="signal peptide" evidence="1">
    <location>
        <begin position="1"/>
        <end position="24"/>
    </location>
</feature>
<dbReference type="AlphaFoldDB" id="A0A6I6JJ55"/>
<dbReference type="Proteomes" id="UP000428260">
    <property type="component" value="Chromosome"/>
</dbReference>
<name>A0A6I6JJ55_9BACT</name>
<dbReference type="CDD" id="cd15482">
    <property type="entry name" value="Sialidase_non-viral"/>
    <property type="match status" value="1"/>
</dbReference>
<dbReference type="KEGG" id="mcos:GM418_03805"/>
<reference evidence="3 4" key="1">
    <citation type="submission" date="2019-11" db="EMBL/GenBank/DDBJ databases">
        <authorList>
            <person name="Zheng R.K."/>
            <person name="Sun C.M."/>
        </authorList>
    </citation>
    <scope>NUCLEOTIDE SEQUENCE [LARGE SCALE GENOMIC DNA]</scope>
    <source>
        <strain evidence="3 4">WC007</strain>
    </source>
</reference>
<organism evidence="3 4">
    <name type="scientific">Maribellus comscasis</name>
    <dbReference type="NCBI Taxonomy" id="2681766"/>
    <lineage>
        <taxon>Bacteria</taxon>
        <taxon>Pseudomonadati</taxon>
        <taxon>Bacteroidota</taxon>
        <taxon>Bacteroidia</taxon>
        <taxon>Marinilabiliales</taxon>
        <taxon>Prolixibacteraceae</taxon>
        <taxon>Maribellus</taxon>
    </lineage>
</organism>
<accession>A0A6I6JJ55</accession>
<dbReference type="RefSeq" id="WP_158863308.1">
    <property type="nucleotide sequence ID" value="NZ_CP046401.1"/>
</dbReference>
<evidence type="ECO:0000259" key="2">
    <source>
        <dbReference type="Pfam" id="PF18962"/>
    </source>
</evidence>